<feature type="compositionally biased region" description="Low complexity" evidence="1">
    <location>
        <begin position="280"/>
        <end position="293"/>
    </location>
</feature>
<dbReference type="PANTHER" id="PTHR30373:SF2">
    <property type="entry name" value="UPF0603 PROTEIN YGCG"/>
    <property type="match status" value="1"/>
</dbReference>
<accession>B0SMP3</accession>
<proteinExistence type="predicted"/>
<organism evidence="4 5">
    <name type="scientific">Leptospira biflexa serovar Patoc (strain Patoc 1 / ATCC 23582 / Paris)</name>
    <dbReference type="NCBI Taxonomy" id="456481"/>
    <lineage>
        <taxon>Bacteria</taxon>
        <taxon>Pseudomonadati</taxon>
        <taxon>Spirochaetota</taxon>
        <taxon>Spirochaetia</taxon>
        <taxon>Leptospirales</taxon>
        <taxon>Leptospiraceae</taxon>
        <taxon>Leptospira</taxon>
    </lineage>
</organism>
<dbReference type="AlphaFoldDB" id="B0SMP3"/>
<feature type="compositionally biased region" description="Gly residues" evidence="1">
    <location>
        <begin position="294"/>
        <end position="309"/>
    </location>
</feature>
<feature type="transmembrane region" description="Helical" evidence="2">
    <location>
        <begin position="18"/>
        <end position="38"/>
    </location>
</feature>
<feature type="region of interest" description="Disordered" evidence="1">
    <location>
        <begin position="280"/>
        <end position="309"/>
    </location>
</feature>
<dbReference type="HOGENOM" id="CLU_035211_0_1_12"/>
<keyword evidence="2" id="KW-0812">Transmembrane</keyword>
<keyword evidence="5" id="KW-1185">Reference proteome</keyword>
<dbReference type="Proteomes" id="UP000001847">
    <property type="component" value="Chromosome I"/>
</dbReference>
<keyword evidence="2" id="KW-1133">Transmembrane helix</keyword>
<protein>
    <submittedName>
        <fullName evidence="4">Putative membrane protein</fullName>
    </submittedName>
</protein>
<dbReference type="BioCyc" id="LBIF456481:LEPBI_RS13225-MONOMER"/>
<feature type="transmembrane region" description="Helical" evidence="2">
    <location>
        <begin position="198"/>
        <end position="227"/>
    </location>
</feature>
<evidence type="ECO:0000256" key="2">
    <source>
        <dbReference type="SAM" id="Phobius"/>
    </source>
</evidence>
<dbReference type="STRING" id="456481.LEPBI_I2689"/>
<dbReference type="Gene3D" id="3.10.310.50">
    <property type="match status" value="1"/>
</dbReference>
<dbReference type="EMBL" id="CP000786">
    <property type="protein sequence ID" value="ABZ98767.1"/>
    <property type="molecule type" value="Genomic_DNA"/>
</dbReference>
<dbReference type="PANTHER" id="PTHR30373">
    <property type="entry name" value="UPF0603 PROTEIN YGCG"/>
    <property type="match status" value="1"/>
</dbReference>
<evidence type="ECO:0000313" key="4">
    <source>
        <dbReference type="EMBL" id="ABZ98767.1"/>
    </source>
</evidence>
<sequence>MKMNIETSNSTSLLRQNFMFVFVLFTSLCCFLIPMFGYPVPKLERRVMDHAGILSEATVTQLESNLKQFEAETSNQIAVYTTPSLQDETIEGVAIEIFDEWKLGQKSKNNGILLIIAPNERKMRIEVGRGLEGALTDIQAKQIIRNELRPSFKSGDMDGGVTAGVNAIMATIRGEYAPSEDDVQTTGRDTASDVIPSGIVGGIFTFISLFIPSFGGVIFTIIGLIVILPLLTFIFGGTFGLIAAIILFVIIMFLRRKLGHGLGGGSGYDGSGYYGGWSSGGDSWSSSDSSDSWSGGGGDSGGGGSSGDW</sequence>
<feature type="domain" description="TPM" evidence="3">
    <location>
        <begin position="47"/>
        <end position="170"/>
    </location>
</feature>
<dbReference type="KEGG" id="lbi:LEPBI_I2689"/>
<evidence type="ECO:0000259" key="3">
    <source>
        <dbReference type="Pfam" id="PF04536"/>
    </source>
</evidence>
<dbReference type="OrthoDB" id="9810918at2"/>
<name>B0SMP3_LEPBP</name>
<evidence type="ECO:0000313" key="5">
    <source>
        <dbReference type="Proteomes" id="UP000001847"/>
    </source>
</evidence>
<dbReference type="Pfam" id="PF04536">
    <property type="entry name" value="TPM_phosphatase"/>
    <property type="match status" value="1"/>
</dbReference>
<dbReference type="InterPro" id="IPR007621">
    <property type="entry name" value="TPM_dom"/>
</dbReference>
<keyword evidence="2" id="KW-0472">Membrane</keyword>
<evidence type="ECO:0000256" key="1">
    <source>
        <dbReference type="SAM" id="MobiDB-lite"/>
    </source>
</evidence>
<feature type="transmembrane region" description="Helical" evidence="2">
    <location>
        <begin position="233"/>
        <end position="254"/>
    </location>
</feature>
<gene>
    <name evidence="4" type="ordered locus">LEPBI_I2689</name>
</gene>
<reference evidence="4 5" key="1">
    <citation type="journal article" date="2008" name="PLoS ONE">
        <title>Genome sequence of the saprophyte Leptospira biflexa provides insights into the evolution of Leptospira and the pathogenesis of leptospirosis.</title>
        <authorList>
            <person name="Picardeau M."/>
            <person name="Bulach D.M."/>
            <person name="Bouchier C."/>
            <person name="Zuerner R.L."/>
            <person name="Zidane N."/>
            <person name="Wilson P.J."/>
            <person name="Creno S."/>
            <person name="Kuczek E.S."/>
            <person name="Bommezzadri S."/>
            <person name="Davis J.C."/>
            <person name="McGrath A."/>
            <person name="Johnson M.J."/>
            <person name="Boursaux-Eude C."/>
            <person name="Seemann T."/>
            <person name="Rouy Z."/>
            <person name="Coppel R.L."/>
            <person name="Rood J.I."/>
            <person name="Lajus A."/>
            <person name="Davies J.K."/>
            <person name="Medigue C."/>
            <person name="Adler B."/>
        </authorList>
    </citation>
    <scope>NUCLEOTIDE SEQUENCE [LARGE SCALE GENOMIC DNA]</scope>
    <source>
        <strain evidence="5">Patoc 1 / ATCC 23582 / Paris</strain>
    </source>
</reference>